<comment type="caution">
    <text evidence="3">The sequence shown here is derived from an EMBL/GenBank/DDBJ whole genome shotgun (WGS) entry which is preliminary data.</text>
</comment>
<evidence type="ECO:0000256" key="1">
    <source>
        <dbReference type="SAM" id="MobiDB-lite"/>
    </source>
</evidence>
<gene>
    <name evidence="3" type="primary">amrA</name>
    <name evidence="3" type="ORF">EHS89_16275</name>
</gene>
<dbReference type="Proteomes" id="UP000267535">
    <property type="component" value="Unassembled WGS sequence"/>
</dbReference>
<keyword evidence="4" id="KW-1185">Reference proteome</keyword>
<evidence type="ECO:0000313" key="3">
    <source>
        <dbReference type="EMBL" id="RRC97832.1"/>
    </source>
</evidence>
<dbReference type="NCBIfam" id="TIGR04335">
    <property type="entry name" value="AmmeMemoSam_A"/>
    <property type="match status" value="1"/>
</dbReference>
<dbReference type="InterPro" id="IPR027485">
    <property type="entry name" value="AMMECR1_N"/>
</dbReference>
<feature type="compositionally biased region" description="Polar residues" evidence="1">
    <location>
        <begin position="1"/>
        <end position="12"/>
    </location>
</feature>
<dbReference type="PANTHER" id="PTHR13016:SF0">
    <property type="entry name" value="AMME SYNDROME CANDIDATE GENE 1 PROTEIN"/>
    <property type="match status" value="1"/>
</dbReference>
<dbReference type="PANTHER" id="PTHR13016">
    <property type="entry name" value="AMMECR1 HOMOLOG"/>
    <property type="match status" value="1"/>
</dbReference>
<organism evidence="3 4">
    <name type="scientific">Amphritea balenae</name>
    <dbReference type="NCBI Taxonomy" id="452629"/>
    <lineage>
        <taxon>Bacteria</taxon>
        <taxon>Pseudomonadati</taxon>
        <taxon>Pseudomonadota</taxon>
        <taxon>Gammaproteobacteria</taxon>
        <taxon>Oceanospirillales</taxon>
        <taxon>Oceanospirillaceae</taxon>
        <taxon>Amphritea</taxon>
    </lineage>
</organism>
<accession>A0A3P1SNM3</accession>
<feature type="domain" description="AMMECR1" evidence="2">
    <location>
        <begin position="34"/>
        <end position="220"/>
    </location>
</feature>
<reference evidence="3 4" key="1">
    <citation type="submission" date="2018-11" db="EMBL/GenBank/DDBJ databases">
        <title>The draft genome sequence of Amphritea balenae JAMM 1525T.</title>
        <authorList>
            <person name="Fang Z."/>
            <person name="Zhang Y."/>
            <person name="Han X."/>
        </authorList>
    </citation>
    <scope>NUCLEOTIDE SEQUENCE [LARGE SCALE GENOMIC DNA]</scope>
    <source>
        <strain evidence="3 4">JAMM 1525</strain>
    </source>
</reference>
<dbReference type="Pfam" id="PF01871">
    <property type="entry name" value="AMMECR1"/>
    <property type="match status" value="1"/>
</dbReference>
<proteinExistence type="predicted"/>
<dbReference type="OrthoDB" id="9782820at2"/>
<evidence type="ECO:0000259" key="2">
    <source>
        <dbReference type="PROSITE" id="PS51112"/>
    </source>
</evidence>
<dbReference type="Gene3D" id="3.30.1490.150">
    <property type="entry name" value="Hypothetical protein ph0010, domain 2"/>
    <property type="match status" value="1"/>
</dbReference>
<dbReference type="SUPFAM" id="SSF143447">
    <property type="entry name" value="AMMECR1-like"/>
    <property type="match status" value="1"/>
</dbReference>
<dbReference type="InterPro" id="IPR036071">
    <property type="entry name" value="AMMECR1_dom_sf"/>
</dbReference>
<dbReference type="PROSITE" id="PS51112">
    <property type="entry name" value="AMMECR1"/>
    <property type="match status" value="1"/>
</dbReference>
<dbReference type="InterPro" id="IPR027623">
    <property type="entry name" value="AmmeMemoSam_A"/>
</dbReference>
<sequence length="220" mass="24585">MRFTDNSANYSAKSAVEKDSGSLHKNRADRYTAGDRRLLLDLARRVVQAGVSEETFSKPAISDTHLALNSPAASFVTLKLNNQLRGCIGNLEANSSLIDSVLRNSYLAAFKDHRFEPVRADELDGLSYEISILTPAEPLLVNSEAELLKKLRPNVDGLIFEARGRKATFLPAVWEQLKEPKLFLNHLRQKAGLASDYWSDDVKCFVYQAIKISEKDNDQS</sequence>
<protein>
    <submittedName>
        <fullName evidence="3">AmmeMemoRadiSam system protein A</fullName>
    </submittedName>
</protein>
<dbReference type="InterPro" id="IPR023473">
    <property type="entry name" value="AMMECR1"/>
</dbReference>
<feature type="region of interest" description="Disordered" evidence="1">
    <location>
        <begin position="1"/>
        <end position="24"/>
    </location>
</feature>
<dbReference type="InterPro" id="IPR002733">
    <property type="entry name" value="AMMECR1_domain"/>
</dbReference>
<dbReference type="EMBL" id="RQXV01000010">
    <property type="protein sequence ID" value="RRC97832.1"/>
    <property type="molecule type" value="Genomic_DNA"/>
</dbReference>
<name>A0A3P1SNM3_9GAMM</name>
<dbReference type="NCBIfam" id="TIGR00296">
    <property type="entry name" value="TIGR00296 family protein"/>
    <property type="match status" value="1"/>
</dbReference>
<evidence type="ECO:0000313" key="4">
    <source>
        <dbReference type="Proteomes" id="UP000267535"/>
    </source>
</evidence>
<dbReference type="AlphaFoldDB" id="A0A3P1SNM3"/>
<dbReference type="Gene3D" id="3.30.700.20">
    <property type="entry name" value="Hypothetical protein ph0010, domain 1"/>
    <property type="match status" value="1"/>
</dbReference>
<feature type="compositionally biased region" description="Basic and acidic residues" evidence="1">
    <location>
        <begin position="15"/>
        <end position="24"/>
    </location>
</feature>